<dbReference type="SUPFAM" id="SSF46785">
    <property type="entry name" value="Winged helix' DNA-binding domain"/>
    <property type="match status" value="1"/>
</dbReference>
<dbReference type="CDD" id="cd08434">
    <property type="entry name" value="PBP2_GltC_like"/>
    <property type="match status" value="1"/>
</dbReference>
<dbReference type="SUPFAM" id="SSF53850">
    <property type="entry name" value="Periplasmic binding protein-like II"/>
    <property type="match status" value="1"/>
</dbReference>
<evidence type="ECO:0000256" key="1">
    <source>
        <dbReference type="ARBA" id="ARBA00009437"/>
    </source>
</evidence>
<name>A0ABN2HQN2_9ACTN</name>
<evidence type="ECO:0000256" key="3">
    <source>
        <dbReference type="ARBA" id="ARBA00023125"/>
    </source>
</evidence>
<dbReference type="PANTHER" id="PTHR30346:SF28">
    <property type="entry name" value="HTH-TYPE TRANSCRIPTIONAL REGULATOR CYNR"/>
    <property type="match status" value="1"/>
</dbReference>
<dbReference type="InterPro" id="IPR036390">
    <property type="entry name" value="WH_DNA-bd_sf"/>
</dbReference>
<evidence type="ECO:0000313" key="7">
    <source>
        <dbReference type="EMBL" id="GAA1691866.1"/>
    </source>
</evidence>
<dbReference type="Gene3D" id="1.10.10.10">
    <property type="entry name" value="Winged helix-like DNA-binding domain superfamily/Winged helix DNA-binding domain"/>
    <property type="match status" value="1"/>
</dbReference>
<evidence type="ECO:0000256" key="5">
    <source>
        <dbReference type="ARBA" id="ARBA00023163"/>
    </source>
</evidence>
<feature type="domain" description="HTH lysR-type" evidence="6">
    <location>
        <begin position="25"/>
        <end position="74"/>
    </location>
</feature>
<dbReference type="PROSITE" id="PS50931">
    <property type="entry name" value="HTH_LYSR"/>
    <property type="match status" value="1"/>
</dbReference>
<dbReference type="Pfam" id="PF03466">
    <property type="entry name" value="LysR_substrate"/>
    <property type="match status" value="1"/>
</dbReference>
<comment type="similarity">
    <text evidence="1">Belongs to the LysR transcriptional regulatory family.</text>
</comment>
<comment type="caution">
    <text evidence="7">The sequence shown here is derived from an EMBL/GenBank/DDBJ whole genome shotgun (WGS) entry which is preliminary data.</text>
</comment>
<dbReference type="InterPro" id="IPR005119">
    <property type="entry name" value="LysR_subst-bd"/>
</dbReference>
<dbReference type="Proteomes" id="UP001500618">
    <property type="component" value="Unassembled WGS sequence"/>
</dbReference>
<sequence length="321" mass="34489">MTDTDLYNGEWTDQVRALSQRLLPFLAVATEQHVTRAAIGMGVPQPTVSRAIARLEEELGVALFARSGRGVRLTRHGRALLPAAERAARELAAGCQAVLAETDPDAGRVSFAFLHTMAPRTVPELLRTFRAQHPLITFTLTQASTDDIRERVRSGEIDLGLVSPGTAGPGIAVRPLATQPLVLMVPAGHRFASRRQVRLAEAATEAFICLEPQYGLRRICDDLCHAAGFTPRIAFVGQEVETARGLVAAGLGVSILPITSAETTPGAVAVRISSPVAARTICLIWPADRDDPSAVHDLHPPARRFREFLLANAGRLLAVSD</sequence>
<keyword evidence="4" id="KW-0010">Activator</keyword>
<keyword evidence="2" id="KW-0805">Transcription regulation</keyword>
<dbReference type="Gene3D" id="3.40.190.290">
    <property type="match status" value="1"/>
</dbReference>
<accession>A0ABN2HQN2</accession>
<evidence type="ECO:0000313" key="8">
    <source>
        <dbReference type="Proteomes" id="UP001500618"/>
    </source>
</evidence>
<dbReference type="PANTHER" id="PTHR30346">
    <property type="entry name" value="TRANSCRIPTIONAL DUAL REGULATOR HCAR-RELATED"/>
    <property type="match status" value="1"/>
</dbReference>
<evidence type="ECO:0000259" key="6">
    <source>
        <dbReference type="PROSITE" id="PS50931"/>
    </source>
</evidence>
<evidence type="ECO:0000256" key="4">
    <source>
        <dbReference type="ARBA" id="ARBA00023159"/>
    </source>
</evidence>
<dbReference type="PRINTS" id="PR00039">
    <property type="entry name" value="HTHLYSR"/>
</dbReference>
<proteinExistence type="inferred from homology"/>
<dbReference type="InterPro" id="IPR036388">
    <property type="entry name" value="WH-like_DNA-bd_sf"/>
</dbReference>
<dbReference type="RefSeq" id="WP_279581962.1">
    <property type="nucleotide sequence ID" value="NZ_BAAANY010000019.1"/>
</dbReference>
<protein>
    <submittedName>
        <fullName evidence="7">LysR family transcriptional regulator</fullName>
    </submittedName>
</protein>
<organism evidence="7 8">
    <name type="scientific">Fodinicola feengrottensis</name>
    <dbReference type="NCBI Taxonomy" id="435914"/>
    <lineage>
        <taxon>Bacteria</taxon>
        <taxon>Bacillati</taxon>
        <taxon>Actinomycetota</taxon>
        <taxon>Actinomycetes</taxon>
        <taxon>Mycobacteriales</taxon>
        <taxon>Fodinicola</taxon>
    </lineage>
</organism>
<dbReference type="Pfam" id="PF00126">
    <property type="entry name" value="HTH_1"/>
    <property type="match status" value="1"/>
</dbReference>
<dbReference type="InterPro" id="IPR000847">
    <property type="entry name" value="LysR_HTH_N"/>
</dbReference>
<keyword evidence="3" id="KW-0238">DNA-binding</keyword>
<keyword evidence="5" id="KW-0804">Transcription</keyword>
<dbReference type="EMBL" id="BAAANY010000019">
    <property type="protein sequence ID" value="GAA1691866.1"/>
    <property type="molecule type" value="Genomic_DNA"/>
</dbReference>
<keyword evidence="8" id="KW-1185">Reference proteome</keyword>
<reference evidence="7 8" key="1">
    <citation type="journal article" date="2019" name="Int. J. Syst. Evol. Microbiol.">
        <title>The Global Catalogue of Microorganisms (GCM) 10K type strain sequencing project: providing services to taxonomists for standard genome sequencing and annotation.</title>
        <authorList>
            <consortium name="The Broad Institute Genomics Platform"/>
            <consortium name="The Broad Institute Genome Sequencing Center for Infectious Disease"/>
            <person name="Wu L."/>
            <person name="Ma J."/>
        </authorList>
    </citation>
    <scope>NUCLEOTIDE SEQUENCE [LARGE SCALE GENOMIC DNA]</scope>
    <source>
        <strain evidence="7 8">JCM 14718</strain>
    </source>
</reference>
<evidence type="ECO:0000256" key="2">
    <source>
        <dbReference type="ARBA" id="ARBA00023015"/>
    </source>
</evidence>
<gene>
    <name evidence="7" type="ORF">GCM10009765_46560</name>
</gene>